<evidence type="ECO:0000256" key="6">
    <source>
        <dbReference type="ARBA" id="ARBA00022692"/>
    </source>
</evidence>
<comment type="subcellular location">
    <subcellularLocation>
        <location evidence="1">Cell inner membrane</location>
        <topology evidence="1">Single-pass membrane protein</topology>
        <orientation evidence="1">Periplasmic side</orientation>
    </subcellularLocation>
</comment>
<evidence type="ECO:0000256" key="3">
    <source>
        <dbReference type="ARBA" id="ARBA00022448"/>
    </source>
</evidence>
<keyword evidence="8" id="KW-1133">Transmembrane helix</keyword>
<proteinExistence type="inferred from homology"/>
<comment type="similarity">
    <text evidence="2">Belongs to the TonB family.</text>
</comment>
<evidence type="ECO:0000313" key="13">
    <source>
        <dbReference type="Proteomes" id="UP000185728"/>
    </source>
</evidence>
<accession>A0ABY1KYP9</accession>
<dbReference type="PANTHER" id="PTHR33446">
    <property type="entry name" value="PROTEIN TONB-RELATED"/>
    <property type="match status" value="1"/>
</dbReference>
<keyword evidence="4" id="KW-1003">Cell membrane</keyword>
<evidence type="ECO:0000256" key="4">
    <source>
        <dbReference type="ARBA" id="ARBA00022475"/>
    </source>
</evidence>
<keyword evidence="3" id="KW-0813">Transport</keyword>
<evidence type="ECO:0000256" key="10">
    <source>
        <dbReference type="SAM" id="SignalP"/>
    </source>
</evidence>
<evidence type="ECO:0000259" key="11">
    <source>
        <dbReference type="PROSITE" id="PS52015"/>
    </source>
</evidence>
<protein>
    <submittedName>
        <fullName evidence="12">Protein TonB</fullName>
    </submittedName>
</protein>
<reference evidence="12 13" key="1">
    <citation type="submission" date="2017-01" db="EMBL/GenBank/DDBJ databases">
        <authorList>
            <person name="Varghese N."/>
            <person name="Submissions S."/>
        </authorList>
    </citation>
    <scope>NUCLEOTIDE SEQUENCE [LARGE SCALE GENOMIC DNA]</scope>
    <source>
        <strain evidence="12 13">DSM 2061</strain>
    </source>
</reference>
<dbReference type="InterPro" id="IPR037682">
    <property type="entry name" value="TonB_C"/>
</dbReference>
<dbReference type="EMBL" id="FTOB01000004">
    <property type="protein sequence ID" value="SIS86094.1"/>
    <property type="molecule type" value="Genomic_DNA"/>
</dbReference>
<evidence type="ECO:0000256" key="8">
    <source>
        <dbReference type="ARBA" id="ARBA00022989"/>
    </source>
</evidence>
<keyword evidence="6" id="KW-0812">Transmembrane</keyword>
<keyword evidence="13" id="KW-1185">Reference proteome</keyword>
<dbReference type="NCBIfam" id="TIGR01352">
    <property type="entry name" value="tonB_Cterm"/>
    <property type="match status" value="1"/>
</dbReference>
<evidence type="ECO:0000313" key="12">
    <source>
        <dbReference type="EMBL" id="SIS86094.1"/>
    </source>
</evidence>
<dbReference type="Gene3D" id="3.30.1150.10">
    <property type="match status" value="1"/>
</dbReference>
<evidence type="ECO:0000256" key="9">
    <source>
        <dbReference type="ARBA" id="ARBA00023136"/>
    </source>
</evidence>
<dbReference type="InterPro" id="IPR051045">
    <property type="entry name" value="TonB-dependent_transducer"/>
</dbReference>
<feature type="domain" description="TonB C-terminal" evidence="11">
    <location>
        <begin position="122"/>
        <end position="212"/>
    </location>
</feature>
<comment type="caution">
    <text evidence="12">The sequence shown here is derived from an EMBL/GenBank/DDBJ whole genome shotgun (WGS) entry which is preliminary data.</text>
</comment>
<feature type="signal peptide" evidence="10">
    <location>
        <begin position="1"/>
        <end position="17"/>
    </location>
</feature>
<dbReference type="PANTHER" id="PTHR33446:SF2">
    <property type="entry name" value="PROTEIN TONB"/>
    <property type="match status" value="1"/>
</dbReference>
<dbReference type="SUPFAM" id="SSF74653">
    <property type="entry name" value="TolA/TonB C-terminal domain"/>
    <property type="match status" value="1"/>
</dbReference>
<evidence type="ECO:0000256" key="1">
    <source>
        <dbReference type="ARBA" id="ARBA00004383"/>
    </source>
</evidence>
<dbReference type="Proteomes" id="UP000185728">
    <property type="component" value="Unassembled WGS sequence"/>
</dbReference>
<organism evidence="12 13">
    <name type="scientific">Zobellia uliginosa</name>
    <dbReference type="NCBI Taxonomy" id="143224"/>
    <lineage>
        <taxon>Bacteria</taxon>
        <taxon>Pseudomonadati</taxon>
        <taxon>Bacteroidota</taxon>
        <taxon>Flavobacteriia</taxon>
        <taxon>Flavobacteriales</taxon>
        <taxon>Flavobacteriaceae</taxon>
        <taxon>Zobellia</taxon>
    </lineage>
</organism>
<dbReference type="PROSITE" id="PS52015">
    <property type="entry name" value="TONB_CTD"/>
    <property type="match status" value="1"/>
</dbReference>
<evidence type="ECO:0000256" key="5">
    <source>
        <dbReference type="ARBA" id="ARBA00022519"/>
    </source>
</evidence>
<keyword evidence="10" id="KW-0732">Signal</keyword>
<keyword evidence="9" id="KW-0472">Membrane</keyword>
<dbReference type="Pfam" id="PF03544">
    <property type="entry name" value="TonB_C"/>
    <property type="match status" value="1"/>
</dbReference>
<dbReference type="InterPro" id="IPR006260">
    <property type="entry name" value="TonB/TolA_C"/>
</dbReference>
<gene>
    <name evidence="12" type="ORF">SAMN05421766_104445</name>
</gene>
<dbReference type="RefSeq" id="WP_083690488.1">
    <property type="nucleotide sequence ID" value="NZ_FTOB01000004.1"/>
</dbReference>
<keyword evidence="5" id="KW-0997">Cell inner membrane</keyword>
<name>A0ABY1KYP9_9FLAO</name>
<sequence>MTKIFILLLLFSNLAMSQVDSEIKYFKDKYGKTEVESGPYMLEIKKINDSVTNHIFSKTKKGQKIWSKSYLGKQPYGLWTRYDKKGNIESTRDYNFTLKYGEFIPENAIRYWELGTATQSDPNNQKIQQHIIKHFRYPEIAVENGIEGRVTVQFTIDETGKVDHLSITEGADIVLDTECFAIMNSLKQLEPYKKNGQSVLVYKTIPITFKLK</sequence>
<evidence type="ECO:0000256" key="2">
    <source>
        <dbReference type="ARBA" id="ARBA00006555"/>
    </source>
</evidence>
<keyword evidence="7" id="KW-0653">Protein transport</keyword>
<feature type="chain" id="PRO_5045148963" evidence="10">
    <location>
        <begin position="18"/>
        <end position="212"/>
    </location>
</feature>
<evidence type="ECO:0000256" key="7">
    <source>
        <dbReference type="ARBA" id="ARBA00022927"/>
    </source>
</evidence>